<gene>
    <name evidence="5" type="ORF">G293_00480</name>
</gene>
<dbReference type="GO" id="GO:0046872">
    <property type="term" value="F:metal ion binding"/>
    <property type="evidence" value="ECO:0007669"/>
    <property type="project" value="UniProtKB-KW"/>
</dbReference>
<dbReference type="STRING" id="1277257.G293_00480"/>
<dbReference type="FunFam" id="3.20.20.140:FF:000005">
    <property type="entry name" value="TatD family hydrolase"/>
    <property type="match status" value="1"/>
</dbReference>
<dbReference type="PANTHER" id="PTHR46124:SF2">
    <property type="entry name" value="D-AMINOACYL-TRNA DEACYLASE"/>
    <property type="match status" value="1"/>
</dbReference>
<dbReference type="InterPro" id="IPR015991">
    <property type="entry name" value="TatD/YcfH-like"/>
</dbReference>
<feature type="binding site" evidence="4">
    <location>
        <position position="6"/>
    </location>
    <ligand>
        <name>a divalent metal cation</name>
        <dbReference type="ChEBI" id="CHEBI:60240"/>
        <label>1</label>
    </ligand>
</feature>
<dbReference type="InterPro" id="IPR001130">
    <property type="entry name" value="TatD-like"/>
</dbReference>
<protein>
    <submittedName>
        <fullName evidence="5">Uncharacterized protein</fullName>
    </submittedName>
</protein>
<reference evidence="5 6" key="1">
    <citation type="journal article" date="2015" name="Genome Announc.">
        <title>Complete Genome Sequence of 'Candidatus Liberibacter africanus,' a Bacterium Associated with Citrus Huanglongbing.</title>
        <authorList>
            <person name="Lin H."/>
            <person name="Pietersen G."/>
            <person name="Han C."/>
            <person name="Read D.A."/>
            <person name="Lou B."/>
            <person name="Gupta G."/>
            <person name="Civerolo E.L."/>
        </authorList>
    </citation>
    <scope>NUCLEOTIDE SEQUENCE [LARGE SCALE GENOMIC DNA]</scope>
    <source>
        <strain evidence="5 6">PTSAPSY</strain>
    </source>
</reference>
<dbReference type="PIRSF" id="PIRSF005902">
    <property type="entry name" value="DNase_TatD"/>
    <property type="match status" value="1"/>
</dbReference>
<dbReference type="AlphaFoldDB" id="A0A0G3I1L0"/>
<keyword evidence="2 4" id="KW-0479">Metal-binding</keyword>
<dbReference type="PATRIC" id="fig|1277257.4.peg.108"/>
<dbReference type="RefSeq" id="WP_047263836.1">
    <property type="nucleotide sequence ID" value="NZ_CP004021.1"/>
</dbReference>
<proteinExistence type="inferred from homology"/>
<evidence type="ECO:0000256" key="2">
    <source>
        <dbReference type="ARBA" id="ARBA00022723"/>
    </source>
</evidence>
<dbReference type="CDD" id="cd01310">
    <property type="entry name" value="TatD_DNAse"/>
    <property type="match status" value="1"/>
</dbReference>
<feature type="binding site" evidence="4">
    <location>
        <position position="205"/>
    </location>
    <ligand>
        <name>a divalent metal cation</name>
        <dbReference type="ChEBI" id="CHEBI:60240"/>
        <label>1</label>
    </ligand>
</feature>
<dbReference type="KEGG" id="lau:G293_00480"/>
<dbReference type="EMBL" id="CP004021">
    <property type="protein sequence ID" value="AKK19744.1"/>
    <property type="molecule type" value="Genomic_DNA"/>
</dbReference>
<dbReference type="PROSITE" id="PS01090">
    <property type="entry name" value="TATD_2"/>
    <property type="match status" value="1"/>
</dbReference>
<keyword evidence="3" id="KW-0378">Hydrolase</keyword>
<sequence>MLIDTHCHLLLSDFDEDRHDVIMRAHQANVLKMIAIAIKVKDFVTLIKLCEDYPESIFCSIGTHPCHAHEENEVLVDELVCLASHPKVVAIGETGLDRYHNAHTIEEQKIVFLRHIEAARITGIPLVIHSRLADEDMAAILQEEMKKGSFPFVIHCFSSGQKLADICLELGGYISFTGMITFHKYDSLRSIAKGIPMDRVLVETDSPYIVPVPCRGKRCEPSYVVNTAKVLAKEKGVSYEYLMEKTTENALRLFSKISGCTCS</sequence>
<organism evidence="5 6">
    <name type="scientific">Candidatus Liberibacter africanus PTSAPSY</name>
    <dbReference type="NCBI Taxonomy" id="1277257"/>
    <lineage>
        <taxon>Bacteria</taxon>
        <taxon>Pseudomonadati</taxon>
        <taxon>Pseudomonadota</taxon>
        <taxon>Alphaproteobacteria</taxon>
        <taxon>Hyphomicrobiales</taxon>
        <taxon>Rhizobiaceae</taxon>
        <taxon>Liberibacter</taxon>
    </lineage>
</organism>
<dbReference type="NCBIfam" id="TIGR00010">
    <property type="entry name" value="YchF/TatD family DNA exonuclease"/>
    <property type="match status" value="1"/>
</dbReference>
<comment type="similarity">
    <text evidence="1">Belongs to the metallo-dependent hydrolases superfamily. TatD-type hydrolase family.</text>
</comment>
<feature type="binding site" evidence="4">
    <location>
        <position position="8"/>
    </location>
    <ligand>
        <name>a divalent metal cation</name>
        <dbReference type="ChEBI" id="CHEBI:60240"/>
        <label>1</label>
    </ligand>
</feature>
<dbReference type="Pfam" id="PF01026">
    <property type="entry name" value="TatD_DNase"/>
    <property type="match status" value="1"/>
</dbReference>
<dbReference type="InterPro" id="IPR032466">
    <property type="entry name" value="Metal_Hydrolase"/>
</dbReference>
<dbReference type="OrthoDB" id="9810005at2"/>
<evidence type="ECO:0000256" key="3">
    <source>
        <dbReference type="ARBA" id="ARBA00022801"/>
    </source>
</evidence>
<dbReference type="Gene3D" id="3.20.20.140">
    <property type="entry name" value="Metal-dependent hydrolases"/>
    <property type="match status" value="1"/>
</dbReference>
<feature type="binding site" evidence="4">
    <location>
        <position position="129"/>
    </location>
    <ligand>
        <name>a divalent metal cation</name>
        <dbReference type="ChEBI" id="CHEBI:60240"/>
        <label>2</label>
    </ligand>
</feature>
<accession>A0A0G3I1L0</accession>
<dbReference type="Proteomes" id="UP000035503">
    <property type="component" value="Chromosome"/>
</dbReference>
<dbReference type="GO" id="GO:0005829">
    <property type="term" value="C:cytosol"/>
    <property type="evidence" value="ECO:0007669"/>
    <property type="project" value="TreeGrafter"/>
</dbReference>
<evidence type="ECO:0000256" key="1">
    <source>
        <dbReference type="ARBA" id="ARBA00009275"/>
    </source>
</evidence>
<evidence type="ECO:0000313" key="5">
    <source>
        <dbReference type="EMBL" id="AKK19744.1"/>
    </source>
</evidence>
<dbReference type="PANTHER" id="PTHR46124">
    <property type="entry name" value="D-AMINOACYL-TRNA DEACYLASE"/>
    <property type="match status" value="1"/>
</dbReference>
<dbReference type="GO" id="GO:0016788">
    <property type="term" value="F:hydrolase activity, acting on ester bonds"/>
    <property type="evidence" value="ECO:0007669"/>
    <property type="project" value="InterPro"/>
</dbReference>
<evidence type="ECO:0000256" key="4">
    <source>
        <dbReference type="PIRSR" id="PIRSR005902-1"/>
    </source>
</evidence>
<name>A0A0G3I1L0_LIBAF</name>
<feature type="binding site" evidence="4">
    <location>
        <position position="155"/>
    </location>
    <ligand>
        <name>a divalent metal cation</name>
        <dbReference type="ChEBI" id="CHEBI:60240"/>
        <label>2</label>
    </ligand>
</feature>
<dbReference type="GO" id="GO:0004536">
    <property type="term" value="F:DNA nuclease activity"/>
    <property type="evidence" value="ECO:0007669"/>
    <property type="project" value="InterPro"/>
</dbReference>
<dbReference type="InterPro" id="IPR018228">
    <property type="entry name" value="DNase_TatD-rel_CS"/>
</dbReference>
<evidence type="ECO:0000313" key="6">
    <source>
        <dbReference type="Proteomes" id="UP000035503"/>
    </source>
</evidence>
<feature type="binding site" evidence="4">
    <location>
        <position position="93"/>
    </location>
    <ligand>
        <name>a divalent metal cation</name>
        <dbReference type="ChEBI" id="CHEBI:60240"/>
        <label>1</label>
    </ligand>
</feature>
<dbReference type="SUPFAM" id="SSF51556">
    <property type="entry name" value="Metallo-dependent hydrolases"/>
    <property type="match status" value="1"/>
</dbReference>
<keyword evidence="6" id="KW-1185">Reference proteome</keyword>